<feature type="compositionally biased region" description="Low complexity" evidence="5">
    <location>
        <begin position="122"/>
        <end position="131"/>
    </location>
</feature>
<dbReference type="AlphaFoldDB" id="B7G480"/>
<dbReference type="Gene3D" id="3.40.50.300">
    <property type="entry name" value="P-loop containing nucleotide triphosphate hydrolases"/>
    <property type="match status" value="1"/>
</dbReference>
<evidence type="ECO:0000256" key="5">
    <source>
        <dbReference type="SAM" id="MobiDB-lite"/>
    </source>
</evidence>
<dbReference type="GO" id="GO:0046872">
    <property type="term" value="F:metal ion binding"/>
    <property type="evidence" value="ECO:0007669"/>
    <property type="project" value="UniProtKB-KW"/>
</dbReference>
<evidence type="ECO:0000313" key="8">
    <source>
        <dbReference type="Proteomes" id="UP000000759"/>
    </source>
</evidence>
<keyword evidence="1" id="KW-0479">Metal-binding</keyword>
<dbReference type="SUPFAM" id="SSF52540">
    <property type="entry name" value="P-loop containing nucleoside triphosphate hydrolases"/>
    <property type="match status" value="1"/>
</dbReference>
<dbReference type="InterPro" id="IPR030393">
    <property type="entry name" value="G_ENGB_dom"/>
</dbReference>
<dbReference type="OrthoDB" id="391988at2759"/>
<dbReference type="Proteomes" id="UP000000759">
    <property type="component" value="Chromosome 14"/>
</dbReference>
<evidence type="ECO:0000313" key="7">
    <source>
        <dbReference type="EMBL" id="EEC46407.1"/>
    </source>
</evidence>
<name>B7G480_PHATC</name>
<dbReference type="GO" id="GO:0005525">
    <property type="term" value="F:GTP binding"/>
    <property type="evidence" value="ECO:0007669"/>
    <property type="project" value="UniProtKB-KW"/>
</dbReference>
<evidence type="ECO:0000256" key="2">
    <source>
        <dbReference type="ARBA" id="ARBA00022741"/>
    </source>
</evidence>
<dbReference type="RefSeq" id="XP_002181867.1">
    <property type="nucleotide sequence ID" value="XM_002181831.1"/>
</dbReference>
<evidence type="ECO:0000256" key="3">
    <source>
        <dbReference type="ARBA" id="ARBA00022842"/>
    </source>
</evidence>
<feature type="region of interest" description="Disordered" evidence="5">
    <location>
        <begin position="62"/>
        <end position="135"/>
    </location>
</feature>
<feature type="compositionally biased region" description="Basic and acidic residues" evidence="5">
    <location>
        <begin position="476"/>
        <end position="489"/>
    </location>
</feature>
<dbReference type="InterPro" id="IPR006073">
    <property type="entry name" value="GTP-bd"/>
</dbReference>
<organism evidence="7 8">
    <name type="scientific">Phaeodactylum tricornutum (strain CCAP 1055/1)</name>
    <dbReference type="NCBI Taxonomy" id="556484"/>
    <lineage>
        <taxon>Eukaryota</taxon>
        <taxon>Sar</taxon>
        <taxon>Stramenopiles</taxon>
        <taxon>Ochrophyta</taxon>
        <taxon>Bacillariophyta</taxon>
        <taxon>Bacillariophyceae</taxon>
        <taxon>Bacillariophycidae</taxon>
        <taxon>Naviculales</taxon>
        <taxon>Phaeodactylaceae</taxon>
        <taxon>Phaeodactylum</taxon>
    </lineage>
</organism>
<dbReference type="EMBL" id="CM000616">
    <property type="protein sequence ID" value="EEC46407.1"/>
    <property type="molecule type" value="Genomic_DNA"/>
</dbReference>
<evidence type="ECO:0000256" key="1">
    <source>
        <dbReference type="ARBA" id="ARBA00022723"/>
    </source>
</evidence>
<dbReference type="HOGENOM" id="CLU_558358_0_0_1"/>
<dbReference type="PANTHER" id="PTHR11649">
    <property type="entry name" value="MSS1/TRME-RELATED GTP-BINDING PROTEIN"/>
    <property type="match status" value="1"/>
</dbReference>
<dbReference type="PANTHER" id="PTHR11649:SF13">
    <property type="entry name" value="ENGB-TYPE G DOMAIN-CONTAINING PROTEIN"/>
    <property type="match status" value="1"/>
</dbReference>
<dbReference type="InParanoid" id="B7G480"/>
<feature type="compositionally biased region" description="Acidic residues" evidence="5">
    <location>
        <begin position="415"/>
        <end position="451"/>
    </location>
</feature>
<dbReference type="GeneID" id="7202652"/>
<gene>
    <name evidence="7" type="ORF">PHATRDRAFT_47595</name>
</gene>
<dbReference type="PaxDb" id="2850-Phatr47595"/>
<dbReference type="InterPro" id="IPR027417">
    <property type="entry name" value="P-loop_NTPase"/>
</dbReference>
<dbReference type="OMA" id="SSEPAYC"/>
<dbReference type="Pfam" id="PF01926">
    <property type="entry name" value="MMR_HSR1"/>
    <property type="match status" value="1"/>
</dbReference>
<protein>
    <recommendedName>
        <fullName evidence="6">EngB-type G domain-containing protein</fullName>
    </recommendedName>
</protein>
<feature type="domain" description="EngB-type G" evidence="6">
    <location>
        <begin position="208"/>
        <end position="411"/>
    </location>
</feature>
<evidence type="ECO:0000259" key="6">
    <source>
        <dbReference type="PROSITE" id="PS51706"/>
    </source>
</evidence>
<proteinExistence type="predicted"/>
<keyword evidence="2" id="KW-0547">Nucleotide-binding</keyword>
<accession>B7G480</accession>
<sequence length="489" mass="53985">MASCRTWTRAGWSGTLTIHHHYHHTTTALHHTTSISPAFHSAHAPYPPWGFQTRHCAAFGKHWKKQPPAPSKKPKGRPGNQTAHAPTRPTPRVSGRARQARLRKPRTPFGIPEASDAAHPNTTSASSTSTTPKTGVPPMFAWPTASPYVFVTRTAVVTAGVDHTQLFREAAEPSYDQPSLFHNGRFEYLSSVSDGSSKKPLQLPPDSDVPEVAFLGRSNVGKSSLINALMRRDLARISKQPGRTQQVHLFGIVPRAYEPHHHPRTTTAPPPRTTPPPLAAYSSICPESWQVLTQRFLRTRRRDTGNLRRLFLLVDARHGTQTIDHFVMTWLEDNDIPYTVVLTKADCVGAPQIVRMVNQICLRYAAEVGHAADGDVAPAALYMSPIVHVTSAKGGRGLAELLSTIENEFLVRNDTDEDEEFSDDEDSSVDGDSSDEDDDDDDEDSSDDDDSQYNGDSSDNDSDDDNKDSSDNDSDDDKRPDGSVRPHQR</sequence>
<keyword evidence="3" id="KW-0460">Magnesium</keyword>
<dbReference type="CDD" id="cd01876">
    <property type="entry name" value="YihA_EngB"/>
    <property type="match status" value="1"/>
</dbReference>
<reference evidence="8" key="2">
    <citation type="submission" date="2008-08" db="EMBL/GenBank/DDBJ databases">
        <authorList>
            <consortium name="Diatom Consortium"/>
            <person name="Grigoriev I."/>
            <person name="Grimwood J."/>
            <person name="Kuo A."/>
            <person name="Otillar R.P."/>
            <person name="Salamov A."/>
            <person name="Detter J.C."/>
            <person name="Lindquist E."/>
            <person name="Shapiro H."/>
            <person name="Lucas S."/>
            <person name="Glavina del Rio T."/>
            <person name="Pitluck S."/>
            <person name="Rokhsar D."/>
            <person name="Bowler C."/>
        </authorList>
    </citation>
    <scope>GENOME REANNOTATION</scope>
    <source>
        <strain evidence="8">CCAP 1055/1</strain>
    </source>
</reference>
<dbReference type="KEGG" id="pti:PHATRDRAFT_47595"/>
<evidence type="ECO:0000256" key="4">
    <source>
        <dbReference type="ARBA" id="ARBA00023134"/>
    </source>
</evidence>
<feature type="region of interest" description="Disordered" evidence="5">
    <location>
        <begin position="410"/>
        <end position="489"/>
    </location>
</feature>
<feature type="compositionally biased region" description="Acidic residues" evidence="5">
    <location>
        <begin position="458"/>
        <end position="475"/>
    </location>
</feature>
<reference evidence="7 8" key="1">
    <citation type="journal article" date="2008" name="Nature">
        <title>The Phaeodactylum genome reveals the evolutionary history of diatom genomes.</title>
        <authorList>
            <person name="Bowler C."/>
            <person name="Allen A.E."/>
            <person name="Badger J.H."/>
            <person name="Grimwood J."/>
            <person name="Jabbari K."/>
            <person name="Kuo A."/>
            <person name="Maheswari U."/>
            <person name="Martens C."/>
            <person name="Maumus F."/>
            <person name="Otillar R.P."/>
            <person name="Rayko E."/>
            <person name="Salamov A."/>
            <person name="Vandepoele K."/>
            <person name="Beszteri B."/>
            <person name="Gruber A."/>
            <person name="Heijde M."/>
            <person name="Katinka M."/>
            <person name="Mock T."/>
            <person name="Valentin K."/>
            <person name="Verret F."/>
            <person name="Berges J.A."/>
            <person name="Brownlee C."/>
            <person name="Cadoret J.P."/>
            <person name="Chiovitti A."/>
            <person name="Choi C.J."/>
            <person name="Coesel S."/>
            <person name="De Martino A."/>
            <person name="Detter J.C."/>
            <person name="Durkin C."/>
            <person name="Falciatore A."/>
            <person name="Fournet J."/>
            <person name="Haruta M."/>
            <person name="Huysman M.J."/>
            <person name="Jenkins B.D."/>
            <person name="Jiroutova K."/>
            <person name="Jorgensen R.E."/>
            <person name="Joubert Y."/>
            <person name="Kaplan A."/>
            <person name="Kroger N."/>
            <person name="Kroth P.G."/>
            <person name="La Roche J."/>
            <person name="Lindquist E."/>
            <person name="Lommer M."/>
            <person name="Martin-Jezequel V."/>
            <person name="Lopez P.J."/>
            <person name="Lucas S."/>
            <person name="Mangogna M."/>
            <person name="McGinnis K."/>
            <person name="Medlin L.K."/>
            <person name="Montsant A."/>
            <person name="Oudot-Le Secq M.P."/>
            <person name="Napoli C."/>
            <person name="Obornik M."/>
            <person name="Parker M.S."/>
            <person name="Petit J.L."/>
            <person name="Porcel B.M."/>
            <person name="Poulsen N."/>
            <person name="Robison M."/>
            <person name="Rychlewski L."/>
            <person name="Rynearson T.A."/>
            <person name="Schmutz J."/>
            <person name="Shapiro H."/>
            <person name="Siaut M."/>
            <person name="Stanley M."/>
            <person name="Sussman M.R."/>
            <person name="Taylor A.R."/>
            <person name="Vardi A."/>
            <person name="von Dassow P."/>
            <person name="Vyverman W."/>
            <person name="Willis A."/>
            <person name="Wyrwicz L.S."/>
            <person name="Rokhsar D.S."/>
            <person name="Weissenbach J."/>
            <person name="Armbrust E.V."/>
            <person name="Green B.R."/>
            <person name="Van de Peer Y."/>
            <person name="Grigoriev I.V."/>
        </authorList>
    </citation>
    <scope>NUCLEOTIDE SEQUENCE [LARGE SCALE GENOMIC DNA]</scope>
    <source>
        <strain evidence="7 8">CCAP 1055/1</strain>
    </source>
</reference>
<keyword evidence="4" id="KW-0342">GTP-binding</keyword>
<dbReference type="PROSITE" id="PS51706">
    <property type="entry name" value="G_ENGB"/>
    <property type="match status" value="1"/>
</dbReference>
<dbReference type="STRING" id="556484.B7G480"/>
<keyword evidence="8" id="KW-1185">Reference proteome</keyword>
<dbReference type="eggNOG" id="KOG2486">
    <property type="taxonomic scope" value="Eukaryota"/>
</dbReference>